<evidence type="ECO:0000256" key="1">
    <source>
        <dbReference type="ARBA" id="ARBA00023125"/>
    </source>
</evidence>
<keyword evidence="4" id="KW-1185">Reference proteome</keyword>
<dbReference type="PANTHER" id="PTHR35617">
    <property type="entry name" value="PHAGE_INTEGRASE DOMAIN-CONTAINING PROTEIN"/>
    <property type="match status" value="1"/>
</dbReference>
<dbReference type="EMBL" id="KV440995">
    <property type="protein sequence ID" value="OAD68479.1"/>
    <property type="molecule type" value="Genomic_DNA"/>
</dbReference>
<dbReference type="InParanoid" id="A0A167KN95"/>
<evidence type="ECO:0000313" key="3">
    <source>
        <dbReference type="EMBL" id="OAD68479.1"/>
    </source>
</evidence>
<reference evidence="4" key="1">
    <citation type="submission" date="2015-06" db="EMBL/GenBank/DDBJ databases">
        <title>Expansion of signal transduction pathways in fungi by whole-genome duplication.</title>
        <authorList>
            <consortium name="DOE Joint Genome Institute"/>
            <person name="Corrochano L.M."/>
            <person name="Kuo A."/>
            <person name="Marcet-Houben M."/>
            <person name="Polaino S."/>
            <person name="Salamov A."/>
            <person name="Villalobos J.M."/>
            <person name="Alvarez M.I."/>
            <person name="Avalos J."/>
            <person name="Benito E.P."/>
            <person name="Benoit I."/>
            <person name="Burger G."/>
            <person name="Camino L.P."/>
            <person name="Canovas D."/>
            <person name="Cerda-Olmedo E."/>
            <person name="Cheng J.-F."/>
            <person name="Dominguez A."/>
            <person name="Elias M."/>
            <person name="Eslava A.P."/>
            <person name="Glaser F."/>
            <person name="Grimwood J."/>
            <person name="Gutierrez G."/>
            <person name="Heitman J."/>
            <person name="Henrissat B."/>
            <person name="Iturriaga E.A."/>
            <person name="Lang B.F."/>
            <person name="Lavin J.L."/>
            <person name="Lee S."/>
            <person name="Li W."/>
            <person name="Lindquist E."/>
            <person name="Lopez-Garcia S."/>
            <person name="Luque E.M."/>
            <person name="Marcos A.T."/>
            <person name="Martin J."/>
            <person name="McCluskey K."/>
            <person name="Medina H.R."/>
            <person name="Miralles-Duran A."/>
            <person name="Miyazaki A."/>
            <person name="Munoz-Torres E."/>
            <person name="Oguiza J.A."/>
            <person name="Ohm R."/>
            <person name="Olmedo M."/>
            <person name="Orejas M."/>
            <person name="Ortiz-Castellanos L."/>
            <person name="Pisabarro A.G."/>
            <person name="Rodriguez-Romero J."/>
            <person name="Ruiz-Herrera J."/>
            <person name="Ruiz-Vazquez R."/>
            <person name="Sanz C."/>
            <person name="Schackwitz W."/>
            <person name="Schmutz J."/>
            <person name="Shahriari M."/>
            <person name="Shelest E."/>
            <person name="Silva-Franco F."/>
            <person name="Soanes D."/>
            <person name="Syed K."/>
            <person name="Tagua V.G."/>
            <person name="Talbot N.J."/>
            <person name="Thon M."/>
            <person name="De vries R.P."/>
            <person name="Wiebenga A."/>
            <person name="Yadav J.S."/>
            <person name="Braun E.L."/>
            <person name="Baker S."/>
            <person name="Garre V."/>
            <person name="Horwitz B."/>
            <person name="Torres-Martinez S."/>
            <person name="Idnurm A."/>
            <person name="Herrera-Estrella A."/>
            <person name="Gabaldon T."/>
            <person name="Grigoriev I.V."/>
        </authorList>
    </citation>
    <scope>NUCLEOTIDE SEQUENCE [LARGE SCALE GENOMIC DNA]</scope>
    <source>
        <strain evidence="4">NRRL 1555(-)</strain>
    </source>
</reference>
<dbReference type="SUPFAM" id="SSF47823">
    <property type="entry name" value="lambda integrase-like, N-terminal domain"/>
    <property type="match status" value="1"/>
</dbReference>
<sequence length="116" mass="13625">MVSKRMDIIRKKQEIDGLDDEIIDFLSQSTRSSTQRIYDSGWKRWVEWCAHQTPEVIPEEYQPMQVVRYLLSIKHQSPQTLNVARSSLGSVYRITHPTKIPLADHPLIQNFFKAKK</sequence>
<dbReference type="AlphaFoldDB" id="A0A167KN95"/>
<accession>A0A167KN95</accession>
<keyword evidence="1" id="KW-0238">DNA-binding</keyword>
<dbReference type="VEuPathDB" id="FungiDB:PHYBLDRAFT_173469"/>
<feature type="domain" description="Core-binding (CB)" evidence="2">
    <location>
        <begin position="16"/>
        <end position="96"/>
    </location>
</feature>
<proteinExistence type="predicted"/>
<dbReference type="InterPro" id="IPR010998">
    <property type="entry name" value="Integrase_recombinase_N"/>
</dbReference>
<dbReference type="PANTHER" id="PTHR35617:SF3">
    <property type="entry name" value="CORE-BINDING (CB) DOMAIN-CONTAINING PROTEIN"/>
    <property type="match status" value="1"/>
</dbReference>
<dbReference type="Proteomes" id="UP000077315">
    <property type="component" value="Unassembled WGS sequence"/>
</dbReference>
<protein>
    <recommendedName>
        <fullName evidence="2">Core-binding (CB) domain-containing protein</fullName>
    </recommendedName>
</protein>
<dbReference type="InterPro" id="IPR044068">
    <property type="entry name" value="CB"/>
</dbReference>
<evidence type="ECO:0000259" key="2">
    <source>
        <dbReference type="PROSITE" id="PS51900"/>
    </source>
</evidence>
<dbReference type="GeneID" id="28997947"/>
<dbReference type="OrthoDB" id="2289843at2759"/>
<dbReference type="STRING" id="763407.A0A167KN95"/>
<dbReference type="Gene3D" id="1.10.150.130">
    <property type="match status" value="1"/>
</dbReference>
<name>A0A167KN95_PHYB8</name>
<organism evidence="3 4">
    <name type="scientific">Phycomyces blakesleeanus (strain ATCC 8743b / DSM 1359 / FGSC 10004 / NBRC 33097 / NRRL 1555)</name>
    <dbReference type="NCBI Taxonomy" id="763407"/>
    <lineage>
        <taxon>Eukaryota</taxon>
        <taxon>Fungi</taxon>
        <taxon>Fungi incertae sedis</taxon>
        <taxon>Mucoromycota</taxon>
        <taxon>Mucoromycotina</taxon>
        <taxon>Mucoromycetes</taxon>
        <taxon>Mucorales</taxon>
        <taxon>Phycomycetaceae</taxon>
        <taxon>Phycomyces</taxon>
    </lineage>
</organism>
<dbReference type="GO" id="GO:0003677">
    <property type="term" value="F:DNA binding"/>
    <property type="evidence" value="ECO:0007669"/>
    <property type="project" value="UniProtKB-KW"/>
</dbReference>
<dbReference type="PROSITE" id="PS51900">
    <property type="entry name" value="CB"/>
    <property type="match status" value="1"/>
</dbReference>
<gene>
    <name evidence="3" type="ORF">PHYBLDRAFT_173469</name>
</gene>
<evidence type="ECO:0000313" key="4">
    <source>
        <dbReference type="Proteomes" id="UP000077315"/>
    </source>
</evidence>
<dbReference type="RefSeq" id="XP_018286519.1">
    <property type="nucleotide sequence ID" value="XM_018437041.1"/>
</dbReference>